<proteinExistence type="predicted"/>
<dbReference type="SFLD" id="SFLDS00003">
    <property type="entry name" value="Haloacid_Dehalogenase"/>
    <property type="match status" value="1"/>
</dbReference>
<evidence type="ECO:0000313" key="2">
    <source>
        <dbReference type="Proteomes" id="UP001500279"/>
    </source>
</evidence>
<dbReference type="InterPro" id="IPR023198">
    <property type="entry name" value="PGP-like_dom2"/>
</dbReference>
<name>A0ABN1K3R5_9BURK</name>
<dbReference type="PANTHER" id="PTHR43481:SF4">
    <property type="entry name" value="GLYCEROL-1-PHOSPHATE PHOSPHOHYDROLASE 1-RELATED"/>
    <property type="match status" value="1"/>
</dbReference>
<keyword evidence="2" id="KW-1185">Reference proteome</keyword>
<protein>
    <submittedName>
        <fullName evidence="1">HAD-IA family hydrolase</fullName>
    </submittedName>
</protein>
<dbReference type="SUPFAM" id="SSF56784">
    <property type="entry name" value="HAD-like"/>
    <property type="match status" value="1"/>
</dbReference>
<dbReference type="InterPro" id="IPR006439">
    <property type="entry name" value="HAD-SF_hydro_IA"/>
</dbReference>
<reference evidence="1 2" key="1">
    <citation type="journal article" date="2019" name="Int. J. Syst. Evol. Microbiol.">
        <title>The Global Catalogue of Microorganisms (GCM) 10K type strain sequencing project: providing services to taxonomists for standard genome sequencing and annotation.</title>
        <authorList>
            <consortium name="The Broad Institute Genomics Platform"/>
            <consortium name="The Broad Institute Genome Sequencing Center for Infectious Disease"/>
            <person name="Wu L."/>
            <person name="Ma J."/>
        </authorList>
    </citation>
    <scope>NUCLEOTIDE SEQUENCE [LARGE SCALE GENOMIC DNA]</scope>
    <source>
        <strain evidence="1 2">JCM 15503</strain>
    </source>
</reference>
<dbReference type="EMBL" id="BAAAEW010000018">
    <property type="protein sequence ID" value="GAA0753440.1"/>
    <property type="molecule type" value="Genomic_DNA"/>
</dbReference>
<keyword evidence="1" id="KW-0378">Hydrolase</keyword>
<sequence>MPWVISTLTQTKFAAFLFDMDGTLLNSIAVVNRVWGQWALKHGLDPVAVGHTLHGRRAIDTVRDWQTPGMDVDLEAEAILQAELDDVVGLIEIPGAQAFLAALPPDRWALVTSAPRALALRRVRAAGLPLPAVIVTGDDVANGKPAPDCFLQAAKLLGVAASDCLVWEDAPAGIAAAEAAGASVMVIGTTHATPMQTPHPVVGGYTQLSVAVDEDGSLLLQAVNQG</sequence>
<dbReference type="PANTHER" id="PTHR43481">
    <property type="entry name" value="FRUCTOSE-1-PHOSPHATE PHOSPHATASE"/>
    <property type="match status" value="1"/>
</dbReference>
<dbReference type="InterPro" id="IPR023214">
    <property type="entry name" value="HAD_sf"/>
</dbReference>
<gene>
    <name evidence="1" type="ORF">GCM10009107_28570</name>
</gene>
<dbReference type="Gene3D" id="3.40.50.1000">
    <property type="entry name" value="HAD superfamily/HAD-like"/>
    <property type="match status" value="1"/>
</dbReference>
<dbReference type="NCBIfam" id="TIGR01509">
    <property type="entry name" value="HAD-SF-IA-v3"/>
    <property type="match status" value="1"/>
</dbReference>
<dbReference type="Proteomes" id="UP001500279">
    <property type="component" value="Unassembled WGS sequence"/>
</dbReference>
<dbReference type="Pfam" id="PF00702">
    <property type="entry name" value="Hydrolase"/>
    <property type="match status" value="1"/>
</dbReference>
<comment type="caution">
    <text evidence="1">The sequence shown here is derived from an EMBL/GenBank/DDBJ whole genome shotgun (WGS) entry which is preliminary data.</text>
</comment>
<dbReference type="InterPro" id="IPR051806">
    <property type="entry name" value="HAD-like_SPP"/>
</dbReference>
<evidence type="ECO:0000313" key="1">
    <source>
        <dbReference type="EMBL" id="GAA0753440.1"/>
    </source>
</evidence>
<dbReference type="Gene3D" id="1.10.150.240">
    <property type="entry name" value="Putative phosphatase, domain 2"/>
    <property type="match status" value="1"/>
</dbReference>
<dbReference type="PROSITE" id="PS01228">
    <property type="entry name" value="COF_1"/>
    <property type="match status" value="1"/>
</dbReference>
<dbReference type="GO" id="GO:0016787">
    <property type="term" value="F:hydrolase activity"/>
    <property type="evidence" value="ECO:0007669"/>
    <property type="project" value="UniProtKB-KW"/>
</dbReference>
<organism evidence="1 2">
    <name type="scientific">Ideonella azotifigens</name>
    <dbReference type="NCBI Taxonomy" id="513160"/>
    <lineage>
        <taxon>Bacteria</taxon>
        <taxon>Pseudomonadati</taxon>
        <taxon>Pseudomonadota</taxon>
        <taxon>Betaproteobacteria</taxon>
        <taxon>Burkholderiales</taxon>
        <taxon>Sphaerotilaceae</taxon>
        <taxon>Ideonella</taxon>
    </lineage>
</organism>
<dbReference type="SFLD" id="SFLDG01129">
    <property type="entry name" value="C1.5:_HAD__Beta-PGM__Phosphata"/>
    <property type="match status" value="1"/>
</dbReference>
<dbReference type="InterPro" id="IPR036412">
    <property type="entry name" value="HAD-like_sf"/>
</dbReference>
<accession>A0ABN1K3R5</accession>